<evidence type="ECO:0000313" key="1">
    <source>
        <dbReference type="EMBL" id="CAE0503870.1"/>
    </source>
</evidence>
<name>A0A7S3VTS3_DUNTE</name>
<reference evidence="1" key="1">
    <citation type="submission" date="2021-01" db="EMBL/GenBank/DDBJ databases">
        <authorList>
            <person name="Corre E."/>
            <person name="Pelletier E."/>
            <person name="Niang G."/>
            <person name="Scheremetjew M."/>
            <person name="Finn R."/>
            <person name="Kale V."/>
            <person name="Holt S."/>
            <person name="Cochrane G."/>
            <person name="Meng A."/>
            <person name="Brown T."/>
            <person name="Cohen L."/>
        </authorList>
    </citation>
    <scope>NUCLEOTIDE SEQUENCE</scope>
    <source>
        <strain evidence="1">CCMP1320</strain>
    </source>
</reference>
<dbReference type="EMBL" id="HBIP01031184">
    <property type="protein sequence ID" value="CAE0503870.1"/>
    <property type="molecule type" value="Transcribed_RNA"/>
</dbReference>
<dbReference type="AlphaFoldDB" id="A0A7S3VTS3"/>
<proteinExistence type="predicted"/>
<gene>
    <name evidence="1" type="ORF">DTER00134_LOCUS18943</name>
</gene>
<protein>
    <submittedName>
        <fullName evidence="1">Uncharacterized protein</fullName>
    </submittedName>
</protein>
<organism evidence="1">
    <name type="scientific">Dunaliella tertiolecta</name>
    <name type="common">Green alga</name>
    <dbReference type="NCBI Taxonomy" id="3047"/>
    <lineage>
        <taxon>Eukaryota</taxon>
        <taxon>Viridiplantae</taxon>
        <taxon>Chlorophyta</taxon>
        <taxon>core chlorophytes</taxon>
        <taxon>Chlorophyceae</taxon>
        <taxon>CS clade</taxon>
        <taxon>Chlamydomonadales</taxon>
        <taxon>Dunaliellaceae</taxon>
        <taxon>Dunaliella</taxon>
    </lineage>
</organism>
<sequence length="131" mass="14532">MALMKASQSWFSRRQVTGQAQAPCKLNGQVHRFNAQPAQCTASAQVKHRHHASSMHNKLHAQVKHRHRANLQQQILETSVSHFQCKLMGIRQSSAYYAIPGSRSFALLMLTCDTSAVDACPCKSTGQAWAT</sequence>
<accession>A0A7S3VTS3</accession>